<dbReference type="InterPro" id="IPR052929">
    <property type="entry name" value="RNase_H-like_EbsB-rel"/>
</dbReference>
<dbReference type="EMBL" id="SDMP01000020">
    <property type="protein sequence ID" value="RYQ82409.1"/>
    <property type="molecule type" value="Genomic_DNA"/>
</dbReference>
<dbReference type="Pfam" id="PF13456">
    <property type="entry name" value="RVT_3"/>
    <property type="match status" value="1"/>
</dbReference>
<evidence type="ECO:0000259" key="1">
    <source>
        <dbReference type="Pfam" id="PF13456"/>
    </source>
</evidence>
<dbReference type="AlphaFoldDB" id="A0A444WYB0"/>
<evidence type="ECO:0000313" key="4">
    <source>
        <dbReference type="Proteomes" id="UP000289738"/>
    </source>
</evidence>
<dbReference type="GO" id="GO:0004523">
    <property type="term" value="F:RNA-DNA hybrid ribonuclease activity"/>
    <property type="evidence" value="ECO:0007669"/>
    <property type="project" value="InterPro"/>
</dbReference>
<organism evidence="3 4">
    <name type="scientific">Arachis hypogaea</name>
    <name type="common">Peanut</name>
    <dbReference type="NCBI Taxonomy" id="3818"/>
    <lineage>
        <taxon>Eukaryota</taxon>
        <taxon>Viridiplantae</taxon>
        <taxon>Streptophyta</taxon>
        <taxon>Embryophyta</taxon>
        <taxon>Tracheophyta</taxon>
        <taxon>Spermatophyta</taxon>
        <taxon>Magnoliopsida</taxon>
        <taxon>eudicotyledons</taxon>
        <taxon>Gunneridae</taxon>
        <taxon>Pentapetalae</taxon>
        <taxon>rosids</taxon>
        <taxon>fabids</taxon>
        <taxon>Fabales</taxon>
        <taxon>Fabaceae</taxon>
        <taxon>Papilionoideae</taxon>
        <taxon>50 kb inversion clade</taxon>
        <taxon>dalbergioids sensu lato</taxon>
        <taxon>Dalbergieae</taxon>
        <taxon>Pterocarpus clade</taxon>
        <taxon>Arachis</taxon>
    </lineage>
</organism>
<evidence type="ECO:0008006" key="5">
    <source>
        <dbReference type="Google" id="ProtNLM"/>
    </source>
</evidence>
<comment type="caution">
    <text evidence="3">The sequence shown here is derived from an EMBL/GenBank/DDBJ whole genome shotgun (WGS) entry which is preliminary data.</text>
</comment>
<dbReference type="GO" id="GO:0003676">
    <property type="term" value="F:nucleic acid binding"/>
    <property type="evidence" value="ECO:0007669"/>
    <property type="project" value="InterPro"/>
</dbReference>
<dbReference type="InterPro" id="IPR002156">
    <property type="entry name" value="RNaseH_domain"/>
</dbReference>
<evidence type="ECO:0000313" key="3">
    <source>
        <dbReference type="EMBL" id="RYQ82409.1"/>
    </source>
</evidence>
<dbReference type="PANTHER" id="PTHR47074:SF11">
    <property type="entry name" value="REVERSE TRANSCRIPTASE-LIKE PROTEIN"/>
    <property type="match status" value="1"/>
</dbReference>
<dbReference type="Proteomes" id="UP000289738">
    <property type="component" value="Chromosome B10"/>
</dbReference>
<dbReference type="InterPro" id="IPR026960">
    <property type="entry name" value="RVT-Znf"/>
</dbReference>
<dbReference type="Gene3D" id="3.30.420.10">
    <property type="entry name" value="Ribonuclease H-like superfamily/Ribonuclease H"/>
    <property type="match status" value="1"/>
</dbReference>
<feature type="domain" description="Reverse transcriptase zinc-binding" evidence="2">
    <location>
        <begin position="15"/>
        <end position="83"/>
    </location>
</feature>
<evidence type="ECO:0000259" key="2">
    <source>
        <dbReference type="Pfam" id="PF13966"/>
    </source>
</evidence>
<feature type="domain" description="RNase H type-1" evidence="1">
    <location>
        <begin position="198"/>
        <end position="271"/>
    </location>
</feature>
<protein>
    <recommendedName>
        <fullName evidence="5">Reverse transcriptase zinc-binding domain-containing protein</fullName>
    </recommendedName>
</protein>
<keyword evidence="4" id="KW-1185">Reference proteome</keyword>
<proteinExistence type="predicted"/>
<sequence length="339" mass="38658">MELKGGEASRSSDLKELWAEIWKIKVSQKIKTFVWKAAHNIIPVNENLFKRRIAKSPTCQICNLEIESTEHAILLCPWTRAAWFGAQCQKCPTTDTVSSYGKWVLECIKEIKRSVKTWQDVLISRIAYLSWKIWKTRNQVVFQKIGINPASTIHKAKMAEIHFIEATQDKQTENQQLVKRRDRTITWRPPPKPWVKANIDASFKATTGTGATAVTIRDSTENLVFGATTKIMVCSSLAAETLTIRNAIILSKNMEIKKMLIESDNLMLVQTRETEFGFTWTPREENRLTHKVAALEAMGALERSWIIRLPSEIIVQIRKDAPCKLKQHNRNGGASTIEV</sequence>
<dbReference type="InterPro" id="IPR044730">
    <property type="entry name" value="RNase_H-like_dom_plant"/>
</dbReference>
<dbReference type="InterPro" id="IPR036397">
    <property type="entry name" value="RNaseH_sf"/>
</dbReference>
<accession>A0A444WYB0</accession>
<dbReference type="CDD" id="cd06222">
    <property type="entry name" value="RNase_H_like"/>
    <property type="match status" value="1"/>
</dbReference>
<dbReference type="Pfam" id="PF13966">
    <property type="entry name" value="zf-RVT"/>
    <property type="match status" value="1"/>
</dbReference>
<dbReference type="STRING" id="3818.A0A444WYB0"/>
<gene>
    <name evidence="3" type="ORF">Ahy_B10g101001</name>
</gene>
<dbReference type="PANTHER" id="PTHR47074">
    <property type="entry name" value="BNAC02G40300D PROTEIN"/>
    <property type="match status" value="1"/>
</dbReference>
<reference evidence="3 4" key="1">
    <citation type="submission" date="2019-01" db="EMBL/GenBank/DDBJ databases">
        <title>Sequencing of cultivated peanut Arachis hypogaea provides insights into genome evolution and oil improvement.</title>
        <authorList>
            <person name="Chen X."/>
        </authorList>
    </citation>
    <scope>NUCLEOTIDE SEQUENCE [LARGE SCALE GENOMIC DNA]</scope>
    <source>
        <strain evidence="4">cv. Fuhuasheng</strain>
        <tissue evidence="3">Leaves</tissue>
    </source>
</reference>
<name>A0A444WYB0_ARAHY</name>